<accession>A0ABR3DNK1</accession>
<evidence type="ECO:0000256" key="1">
    <source>
        <dbReference type="SAM" id="SignalP"/>
    </source>
</evidence>
<keyword evidence="1" id="KW-0732">Signal</keyword>
<name>A0ABR3DNK1_NEUIN</name>
<gene>
    <name evidence="2" type="ORF">QR685DRAFT_509222</name>
</gene>
<dbReference type="EMBL" id="JAVLET010000001">
    <property type="protein sequence ID" value="KAL0474240.1"/>
    <property type="molecule type" value="Genomic_DNA"/>
</dbReference>
<evidence type="ECO:0000313" key="3">
    <source>
        <dbReference type="Proteomes" id="UP001451303"/>
    </source>
</evidence>
<comment type="caution">
    <text evidence="2">The sequence shown here is derived from an EMBL/GenBank/DDBJ whole genome shotgun (WGS) entry which is preliminary data.</text>
</comment>
<keyword evidence="3" id="KW-1185">Reference proteome</keyword>
<protein>
    <submittedName>
        <fullName evidence="2">Uncharacterized protein</fullName>
    </submittedName>
</protein>
<sequence>MKMLNCRVACIDVVLGVSVVLGFLEGRDVQTGEEVSKWKSRTCPSEAGLLFPGSLAVGLWKIMDGNSTYIVYLSSGCAQ</sequence>
<organism evidence="2 3">
    <name type="scientific">Neurospora intermedia</name>
    <dbReference type="NCBI Taxonomy" id="5142"/>
    <lineage>
        <taxon>Eukaryota</taxon>
        <taxon>Fungi</taxon>
        <taxon>Dikarya</taxon>
        <taxon>Ascomycota</taxon>
        <taxon>Pezizomycotina</taxon>
        <taxon>Sordariomycetes</taxon>
        <taxon>Sordariomycetidae</taxon>
        <taxon>Sordariales</taxon>
        <taxon>Sordariaceae</taxon>
        <taxon>Neurospora</taxon>
    </lineage>
</organism>
<evidence type="ECO:0000313" key="2">
    <source>
        <dbReference type="EMBL" id="KAL0474240.1"/>
    </source>
</evidence>
<feature type="chain" id="PRO_5045125827" evidence="1">
    <location>
        <begin position="27"/>
        <end position="79"/>
    </location>
</feature>
<dbReference type="Proteomes" id="UP001451303">
    <property type="component" value="Unassembled WGS sequence"/>
</dbReference>
<reference evidence="2 3" key="1">
    <citation type="submission" date="2023-09" db="EMBL/GenBank/DDBJ databases">
        <title>Multi-omics analysis of a traditional fermented food reveals byproduct-associated fungal strains for waste-to-food upcycling.</title>
        <authorList>
            <consortium name="Lawrence Berkeley National Laboratory"/>
            <person name="Rekdal V.M."/>
            <person name="Villalobos-Escobedo J.M."/>
            <person name="Rodriguez-Valeron N."/>
            <person name="Garcia M.O."/>
            <person name="Vasquez D.P."/>
            <person name="Damayanti I."/>
            <person name="Sorensen P.M."/>
            <person name="Baidoo E.E."/>
            <person name="De Carvalho A.C."/>
            <person name="Riley R."/>
            <person name="Lipzen A."/>
            <person name="He G."/>
            <person name="Yan M."/>
            <person name="Haridas S."/>
            <person name="Daum C."/>
            <person name="Yoshinaga Y."/>
            <person name="Ng V."/>
            <person name="Grigoriev I.V."/>
            <person name="Munk R."/>
            <person name="Nuraida L."/>
            <person name="Wijaya C.H."/>
            <person name="Morales P.-C."/>
            <person name="Keasling J.D."/>
        </authorList>
    </citation>
    <scope>NUCLEOTIDE SEQUENCE [LARGE SCALE GENOMIC DNA]</scope>
    <source>
        <strain evidence="2 3">FGSC 2613</strain>
    </source>
</reference>
<proteinExistence type="predicted"/>
<feature type="signal peptide" evidence="1">
    <location>
        <begin position="1"/>
        <end position="26"/>
    </location>
</feature>